<evidence type="ECO:0000313" key="2">
    <source>
        <dbReference type="EMBL" id="TPD71961.1"/>
    </source>
</evidence>
<accession>A0A501QIK0</accession>
<dbReference type="OrthoDB" id="9771846at2"/>
<dbReference type="InterPro" id="IPR029044">
    <property type="entry name" value="Nucleotide-diphossugar_trans"/>
</dbReference>
<dbReference type="RefSeq" id="WP_139998906.1">
    <property type="nucleotide sequence ID" value="NZ_VFJE01000050.1"/>
</dbReference>
<gene>
    <name evidence="2" type="ORF">FJA49_03505</name>
</gene>
<dbReference type="PANTHER" id="PTHR43179:SF7">
    <property type="entry name" value="RHAMNOSYLTRANSFERASE WBBL"/>
    <property type="match status" value="1"/>
</dbReference>
<keyword evidence="2" id="KW-0808">Transferase</keyword>
<sequence length="259" mass="30958">MDYKQEISILVVTHNHDRYIKKLIDSLEKFQYFNVYFCEAASSDSTLEILKTSIFKNNILVKTKLEGFSKNNNDLIRHFNLNTNFFLLINPDLYFEEDFIKTLYESSQKDPNIGIIAPEIHYPDNRLQVTWKKFPSIFQVFKKRLGFLKTIDEVQMKNNNIDWCIGACMLINKVLLKDNNTLLDERYRLYCEDVDICFEAHQRKLLVVGEKKAVAFHYLNELSSKKIFSKYNYWNIRSIIKFALKWNWKYFAKKSHKNI</sequence>
<evidence type="ECO:0000259" key="1">
    <source>
        <dbReference type="Pfam" id="PF00535"/>
    </source>
</evidence>
<dbReference type="Proteomes" id="UP000319175">
    <property type="component" value="Unassembled WGS sequence"/>
</dbReference>
<reference evidence="2 3" key="2">
    <citation type="submission" date="2019-06" db="EMBL/GenBank/DDBJ databases">
        <authorList>
            <person name="Seo Y."/>
        </authorList>
    </citation>
    <scope>NUCLEOTIDE SEQUENCE [LARGE SCALE GENOMIC DNA]</scope>
    <source>
        <strain evidence="2 3">MaA-Y11</strain>
    </source>
</reference>
<dbReference type="SUPFAM" id="SSF53448">
    <property type="entry name" value="Nucleotide-diphospho-sugar transferases"/>
    <property type="match status" value="1"/>
</dbReference>
<dbReference type="GO" id="GO:0016740">
    <property type="term" value="F:transferase activity"/>
    <property type="evidence" value="ECO:0007669"/>
    <property type="project" value="UniProtKB-KW"/>
</dbReference>
<evidence type="ECO:0000313" key="3">
    <source>
        <dbReference type="Proteomes" id="UP000319175"/>
    </source>
</evidence>
<proteinExistence type="predicted"/>
<reference evidence="2 3" key="1">
    <citation type="submission" date="2019-06" db="EMBL/GenBank/DDBJ databases">
        <title>Flavobacterium sp. MaA-Y11 from geoumgang.</title>
        <authorList>
            <person name="Jeong S."/>
        </authorList>
    </citation>
    <scope>NUCLEOTIDE SEQUENCE [LARGE SCALE GENOMIC DNA]</scope>
    <source>
        <strain evidence="2 3">MaA-Y11</strain>
    </source>
</reference>
<dbReference type="Gene3D" id="3.90.550.10">
    <property type="entry name" value="Spore Coat Polysaccharide Biosynthesis Protein SpsA, Chain A"/>
    <property type="match status" value="1"/>
</dbReference>
<dbReference type="InterPro" id="IPR001173">
    <property type="entry name" value="Glyco_trans_2-like"/>
</dbReference>
<dbReference type="Pfam" id="PF00535">
    <property type="entry name" value="Glycos_transf_2"/>
    <property type="match status" value="1"/>
</dbReference>
<dbReference type="PANTHER" id="PTHR43179">
    <property type="entry name" value="RHAMNOSYLTRANSFERASE WBBL"/>
    <property type="match status" value="1"/>
</dbReference>
<protein>
    <submittedName>
        <fullName evidence="2">Glycosyltransferase</fullName>
    </submittedName>
</protein>
<dbReference type="EMBL" id="VFJE01000050">
    <property type="protein sequence ID" value="TPD71961.1"/>
    <property type="molecule type" value="Genomic_DNA"/>
</dbReference>
<organism evidence="2 3">
    <name type="scientific">Flavobacterium microcysteis</name>
    <dbReference type="NCBI Taxonomy" id="2596891"/>
    <lineage>
        <taxon>Bacteria</taxon>
        <taxon>Pseudomonadati</taxon>
        <taxon>Bacteroidota</taxon>
        <taxon>Flavobacteriia</taxon>
        <taxon>Flavobacteriales</taxon>
        <taxon>Flavobacteriaceae</taxon>
        <taxon>Flavobacterium</taxon>
    </lineage>
</organism>
<name>A0A501QIK0_9FLAO</name>
<keyword evidence="3" id="KW-1185">Reference proteome</keyword>
<comment type="caution">
    <text evidence="2">The sequence shown here is derived from an EMBL/GenBank/DDBJ whole genome shotgun (WGS) entry which is preliminary data.</text>
</comment>
<feature type="domain" description="Glycosyltransferase 2-like" evidence="1">
    <location>
        <begin position="8"/>
        <end position="177"/>
    </location>
</feature>
<dbReference type="AlphaFoldDB" id="A0A501QIK0"/>